<evidence type="ECO:0000313" key="2">
    <source>
        <dbReference type="EMBL" id="OOC01144.1"/>
    </source>
</evidence>
<dbReference type="RefSeq" id="WP_005163068.1">
    <property type="nucleotide sequence ID" value="NZ_ANMG01000056.1"/>
</dbReference>
<accession>M2QEL2</accession>
<organism evidence="1 3">
    <name type="scientific">Amycolatopsis azurea DSM 43854</name>
    <dbReference type="NCBI Taxonomy" id="1238180"/>
    <lineage>
        <taxon>Bacteria</taxon>
        <taxon>Bacillati</taxon>
        <taxon>Actinomycetota</taxon>
        <taxon>Actinomycetes</taxon>
        <taxon>Pseudonocardiales</taxon>
        <taxon>Pseudonocardiaceae</taxon>
        <taxon>Amycolatopsis</taxon>
    </lineage>
</organism>
<dbReference type="EMBL" id="ANMG01000056">
    <property type="protein sequence ID" value="EMD24467.1"/>
    <property type="molecule type" value="Genomic_DNA"/>
</dbReference>
<dbReference type="PATRIC" id="fig|1238180.3.peg.5751"/>
<name>M2QEL2_9PSEU</name>
<proteinExistence type="predicted"/>
<sequence>MLGWSAGWFDAIWRSVQRDSSSGARKSFSAFEHPAADEDAAVSRDWMDDTCVQADDSRQTTGSVGWS</sequence>
<dbReference type="EMBL" id="MUXN01000031">
    <property type="protein sequence ID" value="OOC01144.1"/>
    <property type="molecule type" value="Genomic_DNA"/>
</dbReference>
<evidence type="ECO:0000313" key="3">
    <source>
        <dbReference type="Proteomes" id="UP000014137"/>
    </source>
</evidence>
<protein>
    <submittedName>
        <fullName evidence="1">Uncharacterized protein</fullName>
    </submittedName>
</protein>
<evidence type="ECO:0000313" key="4">
    <source>
        <dbReference type="Proteomes" id="UP000188551"/>
    </source>
</evidence>
<dbReference type="AlphaFoldDB" id="M2QEL2"/>
<gene>
    <name evidence="2" type="ORF">B0293_39720</name>
    <name evidence="1" type="ORF">C791_5835</name>
</gene>
<dbReference type="Proteomes" id="UP000188551">
    <property type="component" value="Unassembled WGS sequence"/>
</dbReference>
<evidence type="ECO:0000313" key="1">
    <source>
        <dbReference type="EMBL" id="EMD24467.1"/>
    </source>
</evidence>
<reference evidence="2 4" key="2">
    <citation type="submission" date="2017-02" db="EMBL/GenBank/DDBJ databases">
        <title>Amycolatopsis azurea DSM 43854 draft genome.</title>
        <authorList>
            <person name="Mayilraj S."/>
        </authorList>
    </citation>
    <scope>NUCLEOTIDE SEQUENCE [LARGE SCALE GENOMIC DNA]</scope>
    <source>
        <strain evidence="2 4">DSM 43854</strain>
    </source>
</reference>
<dbReference type="Proteomes" id="UP000014137">
    <property type="component" value="Unassembled WGS sequence"/>
</dbReference>
<reference evidence="1 3" key="1">
    <citation type="submission" date="2012-10" db="EMBL/GenBank/DDBJ databases">
        <title>Genome assembly of Amycolatopsis azurea DSM 43854.</title>
        <authorList>
            <person name="Khatri I."/>
            <person name="Kaur I."/>
            <person name="Subramanian S."/>
            <person name="Mayilraj S."/>
        </authorList>
    </citation>
    <scope>NUCLEOTIDE SEQUENCE [LARGE SCALE GENOMIC DNA]</scope>
    <source>
        <strain evidence="1 3">DSM 43854</strain>
    </source>
</reference>
<comment type="caution">
    <text evidence="1">The sequence shown here is derived from an EMBL/GenBank/DDBJ whole genome shotgun (WGS) entry which is preliminary data.</text>
</comment>
<keyword evidence="4" id="KW-1185">Reference proteome</keyword>